<keyword evidence="2" id="KW-0472">Membrane</keyword>
<keyword evidence="2" id="KW-1133">Transmembrane helix</keyword>
<proteinExistence type="predicted"/>
<feature type="compositionally biased region" description="Polar residues" evidence="1">
    <location>
        <begin position="81"/>
        <end position="91"/>
    </location>
</feature>
<name>A0A3P6U2P3_LITSI</name>
<keyword evidence="4" id="KW-1185">Reference proteome</keyword>
<protein>
    <submittedName>
        <fullName evidence="3">Uncharacterized protein</fullName>
    </submittedName>
</protein>
<sequence length="158" mass="18040">MTQIPAKKNTASQGTPLVKKKNLRRGSRSRSRARYSRRSTPPRSLASQTAKTDSAEKVSSTTAHRSVTQVVKEDSAPLENPSLQTSTMSSETTFDTKKPMLLSSYLIDHPYFLTFIHLLMCVLYVFIIYKAVNYFGADRFVMKHWTVWTRRIYSNLSP</sequence>
<evidence type="ECO:0000313" key="4">
    <source>
        <dbReference type="Proteomes" id="UP000277928"/>
    </source>
</evidence>
<dbReference type="OMA" id="RFVIKHW"/>
<feature type="compositionally biased region" description="Basic residues" evidence="1">
    <location>
        <begin position="18"/>
        <end position="37"/>
    </location>
</feature>
<organism evidence="3 4">
    <name type="scientific">Litomosoides sigmodontis</name>
    <name type="common">Filarial nematode worm</name>
    <dbReference type="NCBI Taxonomy" id="42156"/>
    <lineage>
        <taxon>Eukaryota</taxon>
        <taxon>Metazoa</taxon>
        <taxon>Ecdysozoa</taxon>
        <taxon>Nematoda</taxon>
        <taxon>Chromadorea</taxon>
        <taxon>Rhabditida</taxon>
        <taxon>Spirurina</taxon>
        <taxon>Spiruromorpha</taxon>
        <taxon>Filarioidea</taxon>
        <taxon>Onchocercidae</taxon>
        <taxon>Litomosoides</taxon>
    </lineage>
</organism>
<keyword evidence="2" id="KW-0812">Transmembrane</keyword>
<gene>
    <name evidence="3" type="ORF">NLS_LOCUS9012</name>
</gene>
<evidence type="ECO:0000256" key="1">
    <source>
        <dbReference type="SAM" id="MobiDB-lite"/>
    </source>
</evidence>
<accession>A0A3P6U2P3</accession>
<reference evidence="3 4" key="1">
    <citation type="submission" date="2018-08" db="EMBL/GenBank/DDBJ databases">
        <authorList>
            <person name="Laetsch R D."/>
            <person name="Stevens L."/>
            <person name="Kumar S."/>
            <person name="Blaxter L. M."/>
        </authorList>
    </citation>
    <scope>NUCLEOTIDE SEQUENCE [LARGE SCALE GENOMIC DNA]</scope>
</reference>
<feature type="transmembrane region" description="Helical" evidence="2">
    <location>
        <begin position="111"/>
        <end position="132"/>
    </location>
</feature>
<dbReference type="Proteomes" id="UP000277928">
    <property type="component" value="Unassembled WGS sequence"/>
</dbReference>
<evidence type="ECO:0000256" key="2">
    <source>
        <dbReference type="SAM" id="Phobius"/>
    </source>
</evidence>
<dbReference type="EMBL" id="UYRX01001317">
    <property type="protein sequence ID" value="VDK89173.1"/>
    <property type="molecule type" value="Genomic_DNA"/>
</dbReference>
<dbReference type="AlphaFoldDB" id="A0A3P6U2P3"/>
<feature type="compositionally biased region" description="Polar residues" evidence="1">
    <location>
        <begin position="1"/>
        <end position="15"/>
    </location>
</feature>
<feature type="compositionally biased region" description="Polar residues" evidence="1">
    <location>
        <begin position="45"/>
        <end position="69"/>
    </location>
</feature>
<evidence type="ECO:0000313" key="3">
    <source>
        <dbReference type="EMBL" id="VDK89173.1"/>
    </source>
</evidence>
<feature type="region of interest" description="Disordered" evidence="1">
    <location>
        <begin position="1"/>
        <end position="91"/>
    </location>
</feature>
<dbReference type="OrthoDB" id="5854408at2759"/>